<organism evidence="1 2">
    <name type="scientific">Stachybotrys elegans</name>
    <dbReference type="NCBI Taxonomy" id="80388"/>
    <lineage>
        <taxon>Eukaryota</taxon>
        <taxon>Fungi</taxon>
        <taxon>Dikarya</taxon>
        <taxon>Ascomycota</taxon>
        <taxon>Pezizomycotina</taxon>
        <taxon>Sordariomycetes</taxon>
        <taxon>Hypocreomycetidae</taxon>
        <taxon>Hypocreales</taxon>
        <taxon>Stachybotryaceae</taxon>
        <taxon>Stachybotrys</taxon>
    </lineage>
</organism>
<protein>
    <submittedName>
        <fullName evidence="1">Uncharacterized protein</fullName>
    </submittedName>
</protein>
<evidence type="ECO:0000313" key="1">
    <source>
        <dbReference type="EMBL" id="KAH7325763.1"/>
    </source>
</evidence>
<sequence>MLYTNFQCPFLVKLGRFPCRSNTSLEAPAPCPPSSDANIPKGQGVRAPTLPHPPWQVNPRRLGSSRPWPLPAPYSQGLASVAVSVNLAWRNQPRLSTPSMIVAHFAHIHRQPGTCARGVWPELPPRDIPCRLLTLPALPLCATPSSNNQRDAMLASNPLVPGTKYNAQIGKFFAPLTYPKSTRAPAYHPGSTAGLTGQPIVQLKSPCLQTSMVTKHGCTPSVMDCRPGCHPANRTVRRSVVGLIHTSIADTSLSVMASAQPILSSQSHLLK</sequence>
<accession>A0A8K0SV49</accession>
<reference evidence="1" key="1">
    <citation type="journal article" date="2021" name="Nat. Commun.">
        <title>Genetic determinants of endophytism in the Arabidopsis root mycobiome.</title>
        <authorList>
            <person name="Mesny F."/>
            <person name="Miyauchi S."/>
            <person name="Thiergart T."/>
            <person name="Pickel B."/>
            <person name="Atanasova L."/>
            <person name="Karlsson M."/>
            <person name="Huettel B."/>
            <person name="Barry K.W."/>
            <person name="Haridas S."/>
            <person name="Chen C."/>
            <person name="Bauer D."/>
            <person name="Andreopoulos W."/>
            <person name="Pangilinan J."/>
            <person name="LaButti K."/>
            <person name="Riley R."/>
            <person name="Lipzen A."/>
            <person name="Clum A."/>
            <person name="Drula E."/>
            <person name="Henrissat B."/>
            <person name="Kohler A."/>
            <person name="Grigoriev I.V."/>
            <person name="Martin F.M."/>
            <person name="Hacquard S."/>
        </authorList>
    </citation>
    <scope>NUCLEOTIDE SEQUENCE</scope>
    <source>
        <strain evidence="1">MPI-CAGE-CH-0235</strain>
    </source>
</reference>
<keyword evidence="2" id="KW-1185">Reference proteome</keyword>
<comment type="caution">
    <text evidence="1">The sequence shown here is derived from an EMBL/GenBank/DDBJ whole genome shotgun (WGS) entry which is preliminary data.</text>
</comment>
<dbReference type="EMBL" id="JAGPNK010000002">
    <property type="protein sequence ID" value="KAH7325763.1"/>
    <property type="molecule type" value="Genomic_DNA"/>
</dbReference>
<proteinExistence type="predicted"/>
<gene>
    <name evidence="1" type="ORF">B0I35DRAFT_118247</name>
</gene>
<evidence type="ECO:0000313" key="2">
    <source>
        <dbReference type="Proteomes" id="UP000813444"/>
    </source>
</evidence>
<dbReference type="AlphaFoldDB" id="A0A8K0SV49"/>
<dbReference type="Proteomes" id="UP000813444">
    <property type="component" value="Unassembled WGS sequence"/>
</dbReference>
<name>A0A8K0SV49_9HYPO</name>